<gene>
    <name evidence="1" type="ORF">A4H34_09660</name>
</gene>
<dbReference type="Proteomes" id="UP000078368">
    <property type="component" value="Unassembled WGS sequence"/>
</dbReference>
<keyword evidence="1" id="KW-0132">Cell division</keyword>
<evidence type="ECO:0000313" key="1">
    <source>
        <dbReference type="EMBL" id="OAP85355.1"/>
    </source>
</evidence>
<comment type="caution">
    <text evidence="1">The sequence shown here is derived from an EMBL/GenBank/DDBJ whole genome shotgun (WGS) entry which is preliminary data.</text>
</comment>
<dbReference type="AlphaFoldDB" id="A0A179B1W0"/>
<proteinExistence type="predicted"/>
<name>A0A179B1W0_9ACTO</name>
<organism evidence="1 2">
    <name type="scientific">Peptidiphaga gingivicola</name>
    <dbReference type="NCBI Taxonomy" id="2741497"/>
    <lineage>
        <taxon>Bacteria</taxon>
        <taxon>Bacillati</taxon>
        <taxon>Actinomycetota</taxon>
        <taxon>Actinomycetes</taxon>
        <taxon>Actinomycetales</taxon>
        <taxon>Actinomycetaceae</taxon>
        <taxon>Peptidiphaga</taxon>
    </lineage>
</organism>
<dbReference type="NCBIfam" id="TIGR03544">
    <property type="entry name" value="DivI1A_domain"/>
    <property type="match status" value="2"/>
</dbReference>
<accession>A0A179B1W0</accession>
<dbReference type="InterPro" id="IPR019932">
    <property type="entry name" value="CHP03543"/>
</dbReference>
<protein>
    <submittedName>
        <fullName evidence="1">Cell division protein DivIVA</fullName>
    </submittedName>
</protein>
<sequence length="182" mass="20723">MKDRPFRTVGIFDKGYDIEEVDDFLRRAKDAYNGPLTPAFDENTVRNAAFSRARGGYVPAEIDDALDRLEAAFVQKRRALVVADRGEKAWLNTTYQDAKSLYPRLLRPVGRRFREADGWGYSKIEVDELIDRLSDYFDGKTDLSAREVREAVFGSAKDNHAYDESVVDVYLERAASVLLSVE</sequence>
<dbReference type="InterPro" id="IPR019933">
    <property type="entry name" value="DivIVA_domain"/>
</dbReference>
<keyword evidence="2" id="KW-1185">Reference proteome</keyword>
<dbReference type="GO" id="GO:0051301">
    <property type="term" value="P:cell division"/>
    <property type="evidence" value="ECO:0007669"/>
    <property type="project" value="UniProtKB-KW"/>
</dbReference>
<evidence type="ECO:0000313" key="2">
    <source>
        <dbReference type="Proteomes" id="UP000078368"/>
    </source>
</evidence>
<dbReference type="RefSeq" id="WP_009199866.1">
    <property type="nucleotide sequence ID" value="NZ_LVZK01000003.1"/>
</dbReference>
<reference evidence="1 2" key="1">
    <citation type="submission" date="2016-04" db="EMBL/GenBank/DDBJ databases">
        <title>Peptidophaga gingivicola gen. nov., sp. nov., isolated from human subgingival plaque.</title>
        <authorList>
            <person name="Beall C.J."/>
            <person name="Mokrzan E.M."/>
            <person name="Griffen A.L."/>
            <person name="Leys E.J."/>
        </authorList>
    </citation>
    <scope>NUCLEOTIDE SEQUENCE [LARGE SCALE GENOMIC DNA]</scope>
    <source>
        <strain evidence="1 2">BA112</strain>
    </source>
</reference>
<dbReference type="STRING" id="1823756.A4H34_09660"/>
<dbReference type="EMBL" id="LVZK01000003">
    <property type="protein sequence ID" value="OAP85355.1"/>
    <property type="molecule type" value="Genomic_DNA"/>
</dbReference>
<dbReference type="NCBIfam" id="TIGR03543">
    <property type="entry name" value="divI1A_rptt_fam"/>
    <property type="match status" value="1"/>
</dbReference>
<dbReference type="OrthoDB" id="3480096at2"/>
<keyword evidence="1" id="KW-0131">Cell cycle</keyword>